<dbReference type="Gene3D" id="2.30.110.20">
    <property type="entry name" value="Hcp1-like"/>
    <property type="match status" value="1"/>
</dbReference>
<proteinExistence type="predicted"/>
<evidence type="ECO:0000256" key="1">
    <source>
        <dbReference type="SAM" id="MobiDB-lite"/>
    </source>
</evidence>
<dbReference type="SUPFAM" id="SSF141452">
    <property type="entry name" value="Hcp1-like"/>
    <property type="match status" value="1"/>
</dbReference>
<dbReference type="EMBL" id="AP013070">
    <property type="protein sequence ID" value="BAN55515.1"/>
    <property type="molecule type" value="Genomic_DNA"/>
</dbReference>
<dbReference type="InterPro" id="IPR008514">
    <property type="entry name" value="T6SS_Hcp"/>
</dbReference>
<gene>
    <name evidence="2" type="ORF">PP4_36620</name>
</gene>
<dbReference type="Proteomes" id="UP000016702">
    <property type="component" value="Chromosome"/>
</dbReference>
<dbReference type="InterPro" id="IPR036624">
    <property type="entry name" value="Hcp1-lik_sf"/>
</dbReference>
<accession>A0ABN5USC0</accession>
<protein>
    <recommendedName>
        <fullName evidence="4">Hcp1 family type VI secretion system effector</fullName>
    </recommendedName>
</protein>
<organism evidence="2 3">
    <name type="scientific">Pseudomonas putida NBRC 14164</name>
    <dbReference type="NCBI Taxonomy" id="1211579"/>
    <lineage>
        <taxon>Bacteria</taxon>
        <taxon>Pseudomonadati</taxon>
        <taxon>Pseudomonadota</taxon>
        <taxon>Gammaproteobacteria</taxon>
        <taxon>Pseudomonadales</taxon>
        <taxon>Pseudomonadaceae</taxon>
        <taxon>Pseudomonas</taxon>
    </lineage>
</organism>
<feature type="region of interest" description="Disordered" evidence="1">
    <location>
        <begin position="53"/>
        <end position="76"/>
    </location>
</feature>
<evidence type="ECO:0008006" key="4">
    <source>
        <dbReference type="Google" id="ProtNLM"/>
    </source>
</evidence>
<evidence type="ECO:0000313" key="3">
    <source>
        <dbReference type="Proteomes" id="UP000016702"/>
    </source>
</evidence>
<name>A0ABN5USC0_PSEPU</name>
<reference evidence="2 3" key="1">
    <citation type="journal article" date="2014" name="Genome Announc.">
        <title>The Complete Genome Sequence of Pseudomonas putida NBRC 14164T Confirms High Intraspecies Variation.</title>
        <authorList>
            <person name="Ohji S."/>
            <person name="Yamazoe A."/>
            <person name="Hosoyama A."/>
            <person name="Tsuchikane K."/>
            <person name="Ezaki T."/>
            <person name="Fujita N."/>
        </authorList>
    </citation>
    <scope>NUCLEOTIDE SEQUENCE [LARGE SCALE GENOMIC DNA]</scope>
    <source>
        <strain evidence="2 3">NBRC 14164</strain>
    </source>
</reference>
<sequence>MLCRAGTDKLKYYEVVLEEVIIADYSQNAGSGVPIEVVQLNYGRIKTTYTRQKRTDGSAGGNVTGGWDRINNKKYA</sequence>
<dbReference type="Pfam" id="PF05638">
    <property type="entry name" value="T6SS_HCP"/>
    <property type="match status" value="1"/>
</dbReference>
<keyword evidence="3" id="KW-1185">Reference proteome</keyword>
<evidence type="ECO:0000313" key="2">
    <source>
        <dbReference type="EMBL" id="BAN55515.1"/>
    </source>
</evidence>